<keyword evidence="2 6" id="KW-0808">Transferase</keyword>
<dbReference type="InterPro" id="IPR001296">
    <property type="entry name" value="Glyco_trans_1"/>
</dbReference>
<evidence type="ECO:0000259" key="4">
    <source>
        <dbReference type="Pfam" id="PF00534"/>
    </source>
</evidence>
<name>A0AA47AAG5_RHORH</name>
<dbReference type="Gene3D" id="3.40.50.2000">
    <property type="entry name" value="Glycogen Phosphorylase B"/>
    <property type="match status" value="2"/>
</dbReference>
<gene>
    <name evidence="6" type="ORF">KUM34_019555</name>
</gene>
<evidence type="ECO:0000256" key="1">
    <source>
        <dbReference type="ARBA" id="ARBA00022676"/>
    </source>
</evidence>
<organism evidence="6 7">
    <name type="scientific">Rhodococcus rhodochrous</name>
    <dbReference type="NCBI Taxonomy" id="1829"/>
    <lineage>
        <taxon>Bacteria</taxon>
        <taxon>Bacillati</taxon>
        <taxon>Actinomycetota</taxon>
        <taxon>Actinomycetes</taxon>
        <taxon>Mycobacteriales</taxon>
        <taxon>Nocardiaceae</taxon>
        <taxon>Rhodococcus</taxon>
    </lineage>
</organism>
<reference evidence="6 7" key="1">
    <citation type="journal article" date="2021" name="Front. Microbiol.">
        <title>Bacterial Transformation of Aromatic Monomers in Softwood Black Liquor.</title>
        <authorList>
            <person name="Navas L.E."/>
            <person name="Dexter G."/>
            <person name="Liu J."/>
            <person name="Levy-Booth D."/>
            <person name="Cho M."/>
            <person name="Jang S.K."/>
            <person name="Mansfield S.D."/>
            <person name="Renneckar S."/>
            <person name="Mohn W.W."/>
            <person name="Eltis L.D."/>
        </authorList>
    </citation>
    <scope>NUCLEOTIDE SEQUENCE [LARGE SCALE GENOMIC DNA]</scope>
    <source>
        <strain evidence="6 7">GD02</strain>
    </source>
</reference>
<dbReference type="EC" id="2.4.-.-" evidence="6"/>
<proteinExistence type="predicted"/>
<dbReference type="EMBL" id="CP083974">
    <property type="protein sequence ID" value="UZF44048.1"/>
    <property type="molecule type" value="Genomic_DNA"/>
</dbReference>
<dbReference type="RefSeq" id="WP_226949963.1">
    <property type="nucleotide sequence ID" value="NZ_CP032221.1"/>
</dbReference>
<dbReference type="PANTHER" id="PTHR12526">
    <property type="entry name" value="GLYCOSYLTRANSFERASE"/>
    <property type="match status" value="1"/>
</dbReference>
<dbReference type="Proteomes" id="UP001162740">
    <property type="component" value="Chromosome"/>
</dbReference>
<evidence type="ECO:0000256" key="3">
    <source>
        <dbReference type="SAM" id="MobiDB-lite"/>
    </source>
</evidence>
<keyword evidence="1 6" id="KW-0328">Glycosyltransferase</keyword>
<evidence type="ECO:0000256" key="2">
    <source>
        <dbReference type="ARBA" id="ARBA00022679"/>
    </source>
</evidence>
<dbReference type="InterPro" id="IPR028098">
    <property type="entry name" value="Glyco_trans_4-like_N"/>
</dbReference>
<evidence type="ECO:0000313" key="6">
    <source>
        <dbReference type="EMBL" id="UZF44048.1"/>
    </source>
</evidence>
<dbReference type="Pfam" id="PF13579">
    <property type="entry name" value="Glyco_trans_4_4"/>
    <property type="match status" value="1"/>
</dbReference>
<evidence type="ECO:0000259" key="5">
    <source>
        <dbReference type="Pfam" id="PF13579"/>
    </source>
</evidence>
<protein>
    <submittedName>
        <fullName evidence="6">Glycosyltransferase</fullName>
        <ecNumber evidence="6">2.4.-.-</ecNumber>
    </submittedName>
</protein>
<dbReference type="GO" id="GO:0016757">
    <property type="term" value="F:glycosyltransferase activity"/>
    <property type="evidence" value="ECO:0007669"/>
    <property type="project" value="UniProtKB-KW"/>
</dbReference>
<accession>A0AA47AAG5</accession>
<evidence type="ECO:0000313" key="7">
    <source>
        <dbReference type="Proteomes" id="UP001162740"/>
    </source>
</evidence>
<sequence length="430" mass="46167">MTGLSPIARGNTAVVKIAMVAGQVNPLLGHGTHAGAAPQGLHVHLAELSSALAGAGHEVVVYTRREDRDGPDRISAPGGYEVVQVPAGPPSPLRPEETSSAMGEFGSFLDREWRQRPPDITHAHYWLSGLATQLATRSLGIPTVQTFHSLGTVEHRIREKTAMDASARDRIRLERLIARGATRMIATSSDEVFELARMGLPRTRTTVVPSGVDAAHYSTAAAPDTTRTRKHRLLAAGPLEPGSGFDIAIEALAGIPDTELVIAAHPAPPYLSRRSDEQEKSRLVKLARVRGVQGRVRIRRDVGRDEMPGLLLSADAVVSTPWHDPSGMLALQAMSCGRPVIATASGGMLDTVLDDATGLLVPTRSPEAVAAAARRLLSDATTRATFGIAGRDRVLARYTWDRVAEDTLRAYERCVPVRRTAHRTARTGVQ</sequence>
<dbReference type="Pfam" id="PF00534">
    <property type="entry name" value="Glycos_transf_1"/>
    <property type="match status" value="1"/>
</dbReference>
<feature type="region of interest" description="Disordered" evidence="3">
    <location>
        <begin position="66"/>
        <end position="100"/>
    </location>
</feature>
<dbReference type="PANTHER" id="PTHR12526:SF635">
    <property type="entry name" value="GLYCOSYL TRANSFERASE GROUP 1"/>
    <property type="match status" value="1"/>
</dbReference>
<feature type="domain" description="Glycosyltransferase subfamily 4-like N-terminal" evidence="5">
    <location>
        <begin position="40"/>
        <end position="211"/>
    </location>
</feature>
<dbReference type="AlphaFoldDB" id="A0AA47AAG5"/>
<dbReference type="SUPFAM" id="SSF53756">
    <property type="entry name" value="UDP-Glycosyltransferase/glycogen phosphorylase"/>
    <property type="match status" value="1"/>
</dbReference>
<feature type="domain" description="Glycosyl transferase family 1" evidence="4">
    <location>
        <begin position="228"/>
        <end position="392"/>
    </location>
</feature>